<feature type="transmembrane region" description="Helical" evidence="1">
    <location>
        <begin position="542"/>
        <end position="566"/>
    </location>
</feature>
<dbReference type="EMBL" id="BJYJ01000015">
    <property type="protein sequence ID" value="GEN76941.1"/>
    <property type="molecule type" value="Genomic_DNA"/>
</dbReference>
<feature type="transmembrane region" description="Helical" evidence="1">
    <location>
        <begin position="64"/>
        <end position="85"/>
    </location>
</feature>
<feature type="transmembrane region" description="Helical" evidence="1">
    <location>
        <begin position="587"/>
        <end position="610"/>
    </location>
</feature>
<reference evidence="2 3" key="1">
    <citation type="submission" date="2019-07" db="EMBL/GenBank/DDBJ databases">
        <title>Whole genome shotgun sequence of Chryseobacterium hagamense NBRC 105253.</title>
        <authorList>
            <person name="Hosoyama A."/>
            <person name="Uohara A."/>
            <person name="Ohji S."/>
            <person name="Ichikawa N."/>
        </authorList>
    </citation>
    <scope>NUCLEOTIDE SEQUENCE [LARGE SCALE GENOMIC DNA]</scope>
    <source>
        <strain evidence="2 3">NBRC 105253</strain>
    </source>
</reference>
<evidence type="ECO:0000313" key="3">
    <source>
        <dbReference type="Proteomes" id="UP000321863"/>
    </source>
</evidence>
<sequence>MQKINKFNQYLLEKYPTVWNTKIVWMLLAGIVIHILFFIIGYVSHADPSSLQKQEVKDDYFRDGMIFIHLIISVLMIVGWLIMMLKNNAFKNFYPSSKEKLFLQFVQYFVILFVSTTFYFSYMAGFKMFIKNRYPDRQMSEYVEVINRANAFLSQNPEYYTLDNRTFPQFYDIYCETDINKIDRSQKYFVYYNRVYQYNTLYAKTVYQKDRYGNFLFPANEDRKRLAYSKNNANSLTYYFKKDVVDLSPYINTTGFTYYNFSVVFYENDLQEQLHLSPEEMYGDDHDHVIEEHYKKKKFEINRLTTELLNRKNPAEIGKLLARFLDISKKFGIRNNLDAKGWLKTVYQPDDFKVRYFIKKYKPEQGEEYDLNKMPLDEEGNYVYTETVADSAAAVVDGTVVNDSVQIRNFNPDIEKQLSPEKYFKNNMTDYYYYTDDLSSLLKNVDLIKSTDFFSENIHVYIWIAFFLATVIFNFRITGLKPLLFSMISAGVLLLAVVLISVLFSASFGRNNLEFFISYFGLAIGLIILLGPVVMMKRLGKLVASLFINISVNAFVLFLLLIFFIIHLHQLESCKSVNVMSYECKTIITTLEFNLSYMILVGGFVFLYLYTSVLQRWKAMPE</sequence>
<keyword evidence="1" id="KW-0472">Membrane</keyword>
<feature type="transmembrane region" description="Helical" evidence="1">
    <location>
        <begin position="458"/>
        <end position="477"/>
    </location>
</feature>
<keyword evidence="3" id="KW-1185">Reference proteome</keyword>
<dbReference type="AlphaFoldDB" id="A0A511YP17"/>
<name>A0A511YP17_9FLAO</name>
<keyword evidence="1" id="KW-0812">Transmembrane</keyword>
<feature type="transmembrane region" description="Helical" evidence="1">
    <location>
        <begin position="483"/>
        <end position="504"/>
    </location>
</feature>
<feature type="transmembrane region" description="Helical" evidence="1">
    <location>
        <begin position="516"/>
        <end position="536"/>
    </location>
</feature>
<proteinExistence type="predicted"/>
<gene>
    <name evidence="2" type="ORF">CHA01nite_26810</name>
</gene>
<feature type="transmembrane region" description="Helical" evidence="1">
    <location>
        <begin position="23"/>
        <end position="43"/>
    </location>
</feature>
<dbReference type="OrthoDB" id="996104at2"/>
<keyword evidence="1" id="KW-1133">Transmembrane helix</keyword>
<dbReference type="Proteomes" id="UP000321863">
    <property type="component" value="Unassembled WGS sequence"/>
</dbReference>
<comment type="caution">
    <text evidence="2">The sequence shown here is derived from an EMBL/GenBank/DDBJ whole genome shotgun (WGS) entry which is preliminary data.</text>
</comment>
<protein>
    <submittedName>
        <fullName evidence="2">Uncharacterized protein</fullName>
    </submittedName>
</protein>
<feature type="transmembrane region" description="Helical" evidence="1">
    <location>
        <begin position="105"/>
        <end position="130"/>
    </location>
</feature>
<organism evidence="2 3">
    <name type="scientific">Chryseobacterium hagamense</name>
    <dbReference type="NCBI Taxonomy" id="395935"/>
    <lineage>
        <taxon>Bacteria</taxon>
        <taxon>Pseudomonadati</taxon>
        <taxon>Bacteroidota</taxon>
        <taxon>Flavobacteriia</taxon>
        <taxon>Flavobacteriales</taxon>
        <taxon>Weeksellaceae</taxon>
        <taxon>Chryseobacterium group</taxon>
        <taxon>Chryseobacterium</taxon>
    </lineage>
</organism>
<accession>A0A511YP17</accession>
<dbReference type="RefSeq" id="WP_146942224.1">
    <property type="nucleotide sequence ID" value="NZ_BJYJ01000015.1"/>
</dbReference>
<evidence type="ECO:0000313" key="2">
    <source>
        <dbReference type="EMBL" id="GEN76941.1"/>
    </source>
</evidence>
<evidence type="ECO:0000256" key="1">
    <source>
        <dbReference type="SAM" id="Phobius"/>
    </source>
</evidence>